<comment type="caution">
    <text evidence="2">The sequence shown here is derived from an EMBL/GenBank/DDBJ whole genome shotgun (WGS) entry which is preliminary data.</text>
</comment>
<feature type="transmembrane region" description="Helical" evidence="1">
    <location>
        <begin position="30"/>
        <end position="52"/>
    </location>
</feature>
<accession>A0A0G0JRG4</accession>
<evidence type="ECO:0000313" key="3">
    <source>
        <dbReference type="Proteomes" id="UP000034406"/>
    </source>
</evidence>
<dbReference type="STRING" id="1618490.US90_C0008G0020"/>
<keyword evidence="1" id="KW-0812">Transmembrane</keyword>
<keyword evidence="1" id="KW-1133">Transmembrane helix</keyword>
<name>A0A0G0JRG4_9BACT</name>
<organism evidence="2 3">
    <name type="scientific">Candidatus Shapirobacteria bacterium GW2011_GWE2_38_30</name>
    <dbReference type="NCBI Taxonomy" id="1618490"/>
    <lineage>
        <taxon>Bacteria</taxon>
        <taxon>Candidatus Shapironibacteriota</taxon>
    </lineage>
</organism>
<reference evidence="2 3" key="1">
    <citation type="journal article" date="2015" name="Nature">
        <title>rRNA introns, odd ribosomes, and small enigmatic genomes across a large radiation of phyla.</title>
        <authorList>
            <person name="Brown C.T."/>
            <person name="Hug L.A."/>
            <person name="Thomas B.C."/>
            <person name="Sharon I."/>
            <person name="Castelle C.J."/>
            <person name="Singh A."/>
            <person name="Wilkins M.J."/>
            <person name="Williams K.H."/>
            <person name="Banfield J.F."/>
        </authorList>
    </citation>
    <scope>NUCLEOTIDE SEQUENCE [LARGE SCALE GENOMIC DNA]</scope>
</reference>
<keyword evidence="1" id="KW-0472">Membrane</keyword>
<dbReference type="Proteomes" id="UP000034406">
    <property type="component" value="Unassembled WGS sequence"/>
</dbReference>
<gene>
    <name evidence="2" type="ORF">US90_C0008G0020</name>
</gene>
<evidence type="ECO:0000256" key="1">
    <source>
        <dbReference type="SAM" id="Phobius"/>
    </source>
</evidence>
<proteinExistence type="predicted"/>
<evidence type="ECO:0000313" key="2">
    <source>
        <dbReference type="EMBL" id="KKQ70128.1"/>
    </source>
</evidence>
<sequence>MTSKQSRNCQNHYILKNCHAYNKFKKTDPYFLFFISSSCCMNANISSLFLICSSVKGFIVELSSSLGQYADGTPGNLFKFS</sequence>
<protein>
    <submittedName>
        <fullName evidence="2">Uncharacterized protein</fullName>
    </submittedName>
</protein>
<dbReference type="AlphaFoldDB" id="A0A0G0JRG4"/>
<dbReference type="EMBL" id="LBUT01000008">
    <property type="protein sequence ID" value="KKQ70128.1"/>
    <property type="molecule type" value="Genomic_DNA"/>
</dbReference>